<feature type="active site" description="Proton donor" evidence="13">
    <location>
        <position position="79"/>
    </location>
</feature>
<evidence type="ECO:0000256" key="8">
    <source>
        <dbReference type="ARBA" id="ARBA00022729"/>
    </source>
</evidence>
<evidence type="ECO:0000256" key="5">
    <source>
        <dbReference type="ARBA" id="ARBA00012646"/>
    </source>
</evidence>
<comment type="catalytic activity">
    <reaction evidence="1 12">
        <text>a phosphate monoester + H2O = an alcohol + phosphate</text>
        <dbReference type="Rhea" id="RHEA:15017"/>
        <dbReference type="ChEBI" id="CHEBI:15377"/>
        <dbReference type="ChEBI" id="CHEBI:30879"/>
        <dbReference type="ChEBI" id="CHEBI:43474"/>
        <dbReference type="ChEBI" id="CHEBI:67140"/>
        <dbReference type="EC" id="3.1.3.2"/>
    </reaction>
</comment>
<dbReference type="SFLD" id="SFLDG01127">
    <property type="entry name" value="C1.3:_Acid_Phosphatase_Like"/>
    <property type="match status" value="1"/>
</dbReference>
<feature type="binding site" evidence="15">
    <location>
        <position position="198"/>
    </location>
    <ligand>
        <name>Mg(2+)</name>
        <dbReference type="ChEBI" id="CHEBI:18420"/>
    </ligand>
</feature>
<name>A0A0J1GGR7_9GAMM</name>
<evidence type="ECO:0000256" key="1">
    <source>
        <dbReference type="ARBA" id="ARBA00000032"/>
    </source>
</evidence>
<dbReference type="SFLD" id="SFLDS00003">
    <property type="entry name" value="Haloacid_Dehalogenase"/>
    <property type="match status" value="1"/>
</dbReference>
<dbReference type="Gene3D" id="3.40.50.1000">
    <property type="entry name" value="HAD superfamily/HAD-like"/>
    <property type="match status" value="1"/>
</dbReference>
<feature type="signal peptide" evidence="16">
    <location>
        <begin position="1"/>
        <end position="29"/>
    </location>
</feature>
<dbReference type="NCBIfam" id="TIGR01672">
    <property type="entry name" value="AphA"/>
    <property type="match status" value="1"/>
</dbReference>
<evidence type="ECO:0000256" key="2">
    <source>
        <dbReference type="ARBA" id="ARBA00004418"/>
    </source>
</evidence>
<dbReference type="InterPro" id="IPR023214">
    <property type="entry name" value="HAD_sf"/>
</dbReference>
<dbReference type="Pfam" id="PF03767">
    <property type="entry name" value="Acid_phosphat_B"/>
    <property type="match status" value="1"/>
</dbReference>
<feature type="binding site" evidence="15">
    <location>
        <position position="79"/>
    </location>
    <ligand>
        <name>Mg(2+)</name>
        <dbReference type="ChEBI" id="CHEBI:18420"/>
    </ligand>
</feature>
<feature type="binding site" evidence="14">
    <location>
        <position position="183"/>
    </location>
    <ligand>
        <name>substrate</name>
    </ligand>
</feature>
<sequence length="243" mass="27280">MKHTTAKTLTTLTLSTLFVCAFASSSAFADPKQPGTETGYSTIEIMQKGEPAELHWVSVEDIEKSLAGKPPMAVGFDIDDTVLFSSPGFYRGQQMFSPNGYSYLSNPQFWDKMNCEWEKFSLPKTIGQKLIIMHQKRGDEIYFITGREPSVCEISTQYLKDTFGIKNMHQVIFAGSSKTEYTKTKHIKDHNIKMYYGDSDGDIISARQAGAEGLRIMRSANSSYKPVPQNGIYGEKIVEDSQY</sequence>
<evidence type="ECO:0000256" key="4">
    <source>
        <dbReference type="ARBA" id="ARBA00011881"/>
    </source>
</evidence>
<evidence type="ECO:0000256" key="16">
    <source>
        <dbReference type="SAM" id="SignalP"/>
    </source>
</evidence>
<reference evidence="17 18" key="1">
    <citation type="submission" date="2015-05" db="EMBL/GenBank/DDBJ databases">
        <title>Photobacterium galathea sp. nov.</title>
        <authorList>
            <person name="Machado H."/>
            <person name="Gram L."/>
        </authorList>
    </citation>
    <scope>NUCLEOTIDE SEQUENCE [LARGE SCALE GENOMIC DNA]</scope>
    <source>
        <strain evidence="17 18">DSM 25995</strain>
    </source>
</reference>
<keyword evidence="7 12" id="KW-0479">Metal-binding</keyword>
<evidence type="ECO:0000256" key="13">
    <source>
        <dbReference type="PIRSR" id="PIRSR017818-1"/>
    </source>
</evidence>
<dbReference type="GO" id="GO:0003993">
    <property type="term" value="F:acid phosphatase activity"/>
    <property type="evidence" value="ECO:0007669"/>
    <property type="project" value="UniProtKB-EC"/>
</dbReference>
<keyword evidence="18" id="KW-1185">Reference proteome</keyword>
<dbReference type="PIRSF" id="PIRSF017818">
    <property type="entry name" value="Acid_Ptase_B"/>
    <property type="match status" value="1"/>
</dbReference>
<dbReference type="InterPro" id="IPR010025">
    <property type="entry name" value="HAD-SF_ppase_IIIB_AphA"/>
</dbReference>
<comment type="similarity">
    <text evidence="3 12">Belongs to the class B bacterial acid phosphatase family.</text>
</comment>
<evidence type="ECO:0000256" key="15">
    <source>
        <dbReference type="PIRSR" id="PIRSR017818-3"/>
    </source>
</evidence>
<gene>
    <name evidence="17" type="ORF">ABT58_21270</name>
</gene>
<feature type="binding site" evidence="15">
    <location>
        <position position="77"/>
    </location>
    <ligand>
        <name>Mg(2+)</name>
        <dbReference type="ChEBI" id="CHEBI:18420"/>
    </ligand>
</feature>
<dbReference type="OrthoDB" id="2234478at2"/>
<comment type="cofactor">
    <cofactor evidence="12 15">
        <name>Mg(2+)</name>
        <dbReference type="ChEBI" id="CHEBI:18420"/>
    </cofactor>
    <text evidence="12 15">Binds 1 Mg(2+) ion per subunit.</text>
</comment>
<comment type="subunit">
    <text evidence="4 12">Homotetramer.</text>
</comment>
<proteinExistence type="inferred from homology"/>
<evidence type="ECO:0000256" key="14">
    <source>
        <dbReference type="PIRSR" id="PIRSR017818-2"/>
    </source>
</evidence>
<dbReference type="SUPFAM" id="SSF56784">
    <property type="entry name" value="HAD-like"/>
    <property type="match status" value="1"/>
</dbReference>
<feature type="chain" id="PRO_5005251575" description="Class B acid phosphatase" evidence="16">
    <location>
        <begin position="30"/>
        <end position="243"/>
    </location>
</feature>
<evidence type="ECO:0000313" key="17">
    <source>
        <dbReference type="EMBL" id="KLU98678.1"/>
    </source>
</evidence>
<evidence type="ECO:0000313" key="18">
    <source>
        <dbReference type="Proteomes" id="UP000036426"/>
    </source>
</evidence>
<protein>
    <recommendedName>
        <fullName evidence="6 12">Class B acid phosphatase</fullName>
        <ecNumber evidence="5 12">3.1.3.2</ecNumber>
    </recommendedName>
</protein>
<keyword evidence="8 16" id="KW-0732">Signal</keyword>
<dbReference type="EMBL" id="LDOV01000045">
    <property type="protein sequence ID" value="KLU98678.1"/>
    <property type="molecule type" value="Genomic_DNA"/>
</dbReference>
<evidence type="ECO:0000256" key="6">
    <source>
        <dbReference type="ARBA" id="ARBA00022113"/>
    </source>
</evidence>
<feature type="active site" description="Nucleophile" evidence="13">
    <location>
        <position position="77"/>
    </location>
</feature>
<evidence type="ECO:0000256" key="3">
    <source>
        <dbReference type="ARBA" id="ARBA00007752"/>
    </source>
</evidence>
<dbReference type="GO" id="GO:0030288">
    <property type="term" value="C:outer membrane-bounded periplasmic space"/>
    <property type="evidence" value="ECO:0007669"/>
    <property type="project" value="InterPro"/>
</dbReference>
<dbReference type="Proteomes" id="UP000036426">
    <property type="component" value="Unassembled WGS sequence"/>
</dbReference>
<evidence type="ECO:0000256" key="10">
    <source>
        <dbReference type="ARBA" id="ARBA00022801"/>
    </source>
</evidence>
<dbReference type="GO" id="GO:0046872">
    <property type="term" value="F:metal ion binding"/>
    <property type="evidence" value="ECO:0007669"/>
    <property type="project" value="UniProtKB-KW"/>
</dbReference>
<dbReference type="AlphaFoldDB" id="A0A0J1GGR7"/>
<organism evidence="17 18">
    <name type="scientific">Photobacterium aphoticum</name>
    <dbReference type="NCBI Taxonomy" id="754436"/>
    <lineage>
        <taxon>Bacteria</taxon>
        <taxon>Pseudomonadati</taxon>
        <taxon>Pseudomonadota</taxon>
        <taxon>Gammaproteobacteria</taxon>
        <taxon>Vibrionales</taxon>
        <taxon>Vibrionaceae</taxon>
        <taxon>Photobacterium</taxon>
    </lineage>
</organism>
<accession>A0A0J1GGR7</accession>
<dbReference type="EC" id="3.1.3.2" evidence="5 12"/>
<dbReference type="InterPro" id="IPR036412">
    <property type="entry name" value="HAD-like_sf"/>
</dbReference>
<evidence type="ECO:0000256" key="11">
    <source>
        <dbReference type="ARBA" id="ARBA00022842"/>
    </source>
</evidence>
<comment type="caution">
    <text evidence="17">The sequence shown here is derived from an EMBL/GenBank/DDBJ whole genome shotgun (WGS) entry which is preliminary data.</text>
</comment>
<feature type="binding site" evidence="14">
    <location>
        <begin position="145"/>
        <end position="146"/>
    </location>
    <ligand>
        <name>substrate</name>
    </ligand>
</feature>
<keyword evidence="11 12" id="KW-0460">Magnesium</keyword>
<evidence type="ECO:0000256" key="9">
    <source>
        <dbReference type="ARBA" id="ARBA00022764"/>
    </source>
</evidence>
<comment type="subcellular location">
    <subcellularLocation>
        <location evidence="2 12">Periplasm</location>
    </subcellularLocation>
</comment>
<dbReference type="InterPro" id="IPR005519">
    <property type="entry name" value="Acid_phosphat_B-like"/>
</dbReference>
<dbReference type="PATRIC" id="fig|754436.4.peg.4475"/>
<evidence type="ECO:0000256" key="12">
    <source>
        <dbReference type="PIRNR" id="PIRNR017818"/>
    </source>
</evidence>
<evidence type="ECO:0000256" key="7">
    <source>
        <dbReference type="ARBA" id="ARBA00022723"/>
    </source>
</evidence>
<dbReference type="RefSeq" id="WP_047876456.1">
    <property type="nucleotide sequence ID" value="NZ_BMYC01000013.1"/>
</dbReference>
<keyword evidence="9 12" id="KW-0574">Periplasm</keyword>
<keyword evidence="10 12" id="KW-0378">Hydrolase</keyword>